<sequence>MGCTISVTVKSKSKSKSKSISGNSSNSASTSLNGSSTGGGSGSGSGGSDRVQYFEDFISYQKSCLMDPNIRTMDIGVQERTIRVLSTLNSSDLSKKRLSLEALAEITGSFVDMNRDLVNVFLDTKLDIWKNPDLSRLVREYFDNTDQTLEFCTVLEKCLKKAMDGVVGAQITLNCFKEEDNDVASSGVDRKYNRTLEELRRFSTVIGGGGEEIFSDEFFKLFESVRNKHVAMLDGLGRLRQKLGKKLASTKTWRKVTSAIFIVSVIAILICSVVAASLAAPPVAAALAAATSVPIGSLGKWVDSCWKSYDKAIKDQDKVVGGMQIGGLIVETDLENIKMLVDGMKNQIENLVAAAEFGLQGDEDAVRLSAEEIKRKVEEFREDVENLRKRCDRCIDDTRKARTVILKKVMENK</sequence>
<reference evidence="10" key="1">
    <citation type="journal article" date="2016" name="Nature">
        <title>The genome of the seagrass Zostera marina reveals angiosperm adaptation to the sea.</title>
        <authorList>
            <person name="Olsen J.L."/>
            <person name="Rouze P."/>
            <person name="Verhelst B."/>
            <person name="Lin Y.-C."/>
            <person name="Bayer T."/>
            <person name="Collen J."/>
            <person name="Dattolo E."/>
            <person name="De Paoli E."/>
            <person name="Dittami S."/>
            <person name="Maumus F."/>
            <person name="Michel G."/>
            <person name="Kersting A."/>
            <person name="Lauritano C."/>
            <person name="Lohaus R."/>
            <person name="Toepel M."/>
            <person name="Tonon T."/>
            <person name="Vanneste K."/>
            <person name="Amirebrahimi M."/>
            <person name="Brakel J."/>
            <person name="Bostroem C."/>
            <person name="Chovatia M."/>
            <person name="Grimwood J."/>
            <person name="Jenkins J.W."/>
            <person name="Jueterbock A."/>
            <person name="Mraz A."/>
            <person name="Stam W.T."/>
            <person name="Tice H."/>
            <person name="Bornberg-Bauer E."/>
            <person name="Green P.J."/>
            <person name="Pearson G.A."/>
            <person name="Procaccini G."/>
            <person name="Duarte C.M."/>
            <person name="Schmutz J."/>
            <person name="Reusch T.B.H."/>
            <person name="Van de Peer Y."/>
        </authorList>
    </citation>
    <scope>NUCLEOTIDE SEQUENCE [LARGE SCALE GENOMIC DNA]</scope>
    <source>
        <strain evidence="10">cv. Finnish</strain>
    </source>
</reference>
<evidence type="ECO:0000256" key="3">
    <source>
        <dbReference type="ARBA" id="ARBA00022692"/>
    </source>
</evidence>
<dbReference type="PANTHER" id="PTHR31113:SF3">
    <property type="entry name" value="UPF0496 PROTEIN 1"/>
    <property type="match status" value="1"/>
</dbReference>
<dbReference type="Pfam" id="PF05055">
    <property type="entry name" value="DUF677"/>
    <property type="match status" value="1"/>
</dbReference>
<evidence type="ECO:0000256" key="6">
    <source>
        <dbReference type="SAM" id="Coils"/>
    </source>
</evidence>
<comment type="caution">
    <text evidence="9">The sequence shown here is derived from an EMBL/GenBank/DDBJ whole genome shotgun (WGS) entry which is preliminary data.</text>
</comment>
<keyword evidence="3 8" id="KW-0812">Transmembrane</keyword>
<evidence type="ECO:0000256" key="2">
    <source>
        <dbReference type="ARBA" id="ARBA00009074"/>
    </source>
</evidence>
<dbReference type="STRING" id="29655.A0A0K9PLF6"/>
<dbReference type="AlphaFoldDB" id="A0A0K9PLF6"/>
<keyword evidence="6" id="KW-0175">Coiled coil</keyword>
<feature type="compositionally biased region" description="Gly residues" evidence="7">
    <location>
        <begin position="36"/>
        <end position="47"/>
    </location>
</feature>
<dbReference type="EMBL" id="LFYR01000791">
    <property type="protein sequence ID" value="KMZ69062.1"/>
    <property type="molecule type" value="Genomic_DNA"/>
</dbReference>
<feature type="transmembrane region" description="Helical" evidence="8">
    <location>
        <begin position="256"/>
        <end position="277"/>
    </location>
</feature>
<evidence type="ECO:0000256" key="1">
    <source>
        <dbReference type="ARBA" id="ARBA00004370"/>
    </source>
</evidence>
<protein>
    <submittedName>
        <fullName evidence="9">Uncharacterized protein</fullName>
    </submittedName>
</protein>
<evidence type="ECO:0000256" key="7">
    <source>
        <dbReference type="SAM" id="MobiDB-lite"/>
    </source>
</evidence>
<keyword evidence="5 8" id="KW-0472">Membrane</keyword>
<gene>
    <name evidence="9" type="ORF">ZOSMA_222G00070</name>
</gene>
<proteinExistence type="inferred from homology"/>
<dbReference type="PANTHER" id="PTHR31113">
    <property type="entry name" value="UPF0496 PROTEIN 3-RELATED"/>
    <property type="match status" value="1"/>
</dbReference>
<evidence type="ECO:0000256" key="5">
    <source>
        <dbReference type="ARBA" id="ARBA00023136"/>
    </source>
</evidence>
<name>A0A0K9PLF6_ZOSMR</name>
<evidence type="ECO:0000313" key="10">
    <source>
        <dbReference type="Proteomes" id="UP000036987"/>
    </source>
</evidence>
<evidence type="ECO:0000256" key="8">
    <source>
        <dbReference type="SAM" id="Phobius"/>
    </source>
</evidence>
<keyword evidence="10" id="KW-1185">Reference proteome</keyword>
<comment type="subcellular location">
    <subcellularLocation>
        <location evidence="1">Membrane</location>
    </subcellularLocation>
</comment>
<dbReference type="GO" id="GO:0016020">
    <property type="term" value="C:membrane"/>
    <property type="evidence" value="ECO:0007669"/>
    <property type="project" value="UniProtKB-SubCell"/>
</dbReference>
<evidence type="ECO:0000256" key="4">
    <source>
        <dbReference type="ARBA" id="ARBA00022989"/>
    </source>
</evidence>
<keyword evidence="4 8" id="KW-1133">Transmembrane helix</keyword>
<accession>A0A0K9PLF6</accession>
<evidence type="ECO:0000313" key="9">
    <source>
        <dbReference type="EMBL" id="KMZ69062.1"/>
    </source>
</evidence>
<dbReference type="Proteomes" id="UP000036987">
    <property type="component" value="Unassembled WGS sequence"/>
</dbReference>
<comment type="similarity">
    <text evidence="2">Belongs to the UPF0496 family.</text>
</comment>
<dbReference type="OrthoDB" id="679959at2759"/>
<feature type="coiled-coil region" evidence="6">
    <location>
        <begin position="334"/>
        <end position="397"/>
    </location>
</feature>
<organism evidence="9 10">
    <name type="scientific">Zostera marina</name>
    <name type="common">Eelgrass</name>
    <dbReference type="NCBI Taxonomy" id="29655"/>
    <lineage>
        <taxon>Eukaryota</taxon>
        <taxon>Viridiplantae</taxon>
        <taxon>Streptophyta</taxon>
        <taxon>Embryophyta</taxon>
        <taxon>Tracheophyta</taxon>
        <taxon>Spermatophyta</taxon>
        <taxon>Magnoliopsida</taxon>
        <taxon>Liliopsida</taxon>
        <taxon>Zosteraceae</taxon>
        <taxon>Zostera</taxon>
    </lineage>
</organism>
<feature type="compositionally biased region" description="Low complexity" evidence="7">
    <location>
        <begin position="18"/>
        <end position="35"/>
    </location>
</feature>
<feature type="region of interest" description="Disordered" evidence="7">
    <location>
        <begin position="1"/>
        <end position="47"/>
    </location>
</feature>
<dbReference type="InterPro" id="IPR007749">
    <property type="entry name" value="DUF677"/>
</dbReference>